<evidence type="ECO:0000313" key="2">
    <source>
        <dbReference type="Proteomes" id="UP000184485"/>
    </source>
</evidence>
<dbReference type="AlphaFoldDB" id="A0A1M5P4L8"/>
<dbReference type="InterPro" id="IPR010916">
    <property type="entry name" value="TonB_box_CS"/>
</dbReference>
<evidence type="ECO:0000313" key="1">
    <source>
        <dbReference type="EMBL" id="SHG96688.1"/>
    </source>
</evidence>
<sequence length="181" mass="19110">MLVLMLRNEGNLMGRDILFRWAGSALAVLAIAGCASTSVVPLSADTIQVTAQADPDCGPRGAQQAALKRAAVETLRRGFDNFVVLGIQQANNTRVVGYTPVQAQTTTDAVGTDWGNTSYVSGRSTTTYSGGQAVVGGSFDQNMTVQMFRVGDPGFDRAISARATLGPNWQKAVASKDDDFC</sequence>
<accession>A0A1M5P4L8</accession>
<dbReference type="Proteomes" id="UP000184485">
    <property type="component" value="Unassembled WGS sequence"/>
</dbReference>
<proteinExistence type="predicted"/>
<dbReference type="EMBL" id="FQUP01000010">
    <property type="protein sequence ID" value="SHG96688.1"/>
    <property type="molecule type" value="Genomic_DNA"/>
</dbReference>
<dbReference type="PROSITE" id="PS51257">
    <property type="entry name" value="PROKAR_LIPOPROTEIN"/>
    <property type="match status" value="1"/>
</dbReference>
<keyword evidence="2" id="KW-1185">Reference proteome</keyword>
<gene>
    <name evidence="1" type="ORF">SAMN02745157_0092</name>
</gene>
<protein>
    <submittedName>
        <fullName evidence="1">Uncharacterized protein</fullName>
    </submittedName>
</protein>
<dbReference type="STRING" id="1122133.SAMN02745157_0092"/>
<dbReference type="PROSITE" id="PS00430">
    <property type="entry name" value="TONB_DEPENDENT_REC_1"/>
    <property type="match status" value="1"/>
</dbReference>
<name>A0A1M5P4L8_9HYPH</name>
<reference evidence="1 2" key="1">
    <citation type="submission" date="2016-11" db="EMBL/GenBank/DDBJ databases">
        <authorList>
            <person name="Jaros S."/>
            <person name="Januszkiewicz K."/>
            <person name="Wedrychowicz H."/>
        </authorList>
    </citation>
    <scope>NUCLEOTIDE SEQUENCE [LARGE SCALE GENOMIC DNA]</scope>
    <source>
        <strain evidence="1 2">DSM 19436</strain>
    </source>
</reference>
<organism evidence="1 2">
    <name type="scientific">Kaistia soli DSM 19436</name>
    <dbReference type="NCBI Taxonomy" id="1122133"/>
    <lineage>
        <taxon>Bacteria</taxon>
        <taxon>Pseudomonadati</taxon>
        <taxon>Pseudomonadota</taxon>
        <taxon>Alphaproteobacteria</taxon>
        <taxon>Hyphomicrobiales</taxon>
        <taxon>Kaistiaceae</taxon>
        <taxon>Kaistia</taxon>
    </lineage>
</organism>